<organism evidence="11 12">
    <name type="scientific">Gaopeijia maritima</name>
    <dbReference type="NCBI Taxonomy" id="3119007"/>
    <lineage>
        <taxon>Bacteria</taxon>
        <taxon>Pseudomonadati</taxon>
        <taxon>Gemmatimonadota</taxon>
        <taxon>Longimicrobiia</taxon>
        <taxon>Gaopeijiales</taxon>
        <taxon>Gaopeijiaceae</taxon>
        <taxon>Gaopeijia</taxon>
    </lineage>
</organism>
<evidence type="ECO:0000256" key="7">
    <source>
        <dbReference type="PROSITE-ProRule" id="PRU00473"/>
    </source>
</evidence>
<keyword evidence="5 9" id="KW-1133">Transmembrane helix</keyword>
<keyword evidence="12" id="KW-1185">Reference proteome</keyword>
<keyword evidence="6 7" id="KW-0472">Membrane</keyword>
<evidence type="ECO:0000256" key="6">
    <source>
        <dbReference type="ARBA" id="ARBA00023136"/>
    </source>
</evidence>
<dbReference type="InterPro" id="IPR036737">
    <property type="entry name" value="OmpA-like_sf"/>
</dbReference>
<dbReference type="InterPro" id="IPR006665">
    <property type="entry name" value="OmpA-like"/>
</dbReference>
<evidence type="ECO:0000313" key="11">
    <source>
        <dbReference type="EMBL" id="MEK9499889.1"/>
    </source>
</evidence>
<evidence type="ECO:0000313" key="12">
    <source>
        <dbReference type="Proteomes" id="UP001484239"/>
    </source>
</evidence>
<keyword evidence="11" id="KW-0966">Cell projection</keyword>
<dbReference type="PROSITE" id="PS51123">
    <property type="entry name" value="OMPA_2"/>
    <property type="match status" value="1"/>
</dbReference>
<evidence type="ECO:0000256" key="8">
    <source>
        <dbReference type="SAM" id="MobiDB-lite"/>
    </source>
</evidence>
<dbReference type="Pfam" id="PF00691">
    <property type="entry name" value="OmpA"/>
    <property type="match status" value="1"/>
</dbReference>
<evidence type="ECO:0000259" key="10">
    <source>
        <dbReference type="PROSITE" id="PS51123"/>
    </source>
</evidence>
<keyword evidence="3" id="KW-1003">Cell membrane</keyword>
<dbReference type="CDD" id="cd07185">
    <property type="entry name" value="OmpA_C-like"/>
    <property type="match status" value="1"/>
</dbReference>
<protein>
    <submittedName>
        <fullName evidence="11">Flagellar motor protein MotB</fullName>
    </submittedName>
</protein>
<name>A0ABU9E573_9BACT</name>
<dbReference type="PANTHER" id="PTHR30329">
    <property type="entry name" value="STATOR ELEMENT OF FLAGELLAR MOTOR COMPLEX"/>
    <property type="match status" value="1"/>
</dbReference>
<dbReference type="SUPFAM" id="SSF103088">
    <property type="entry name" value="OmpA-like"/>
    <property type="match status" value="1"/>
</dbReference>
<dbReference type="Proteomes" id="UP001484239">
    <property type="component" value="Unassembled WGS sequence"/>
</dbReference>
<reference evidence="11 12" key="1">
    <citation type="submission" date="2024-02" db="EMBL/GenBank/DDBJ databases">
        <title>A novel Gemmatimonadota bacterium.</title>
        <authorList>
            <person name="Du Z.-J."/>
            <person name="Ye Y.-Q."/>
        </authorList>
    </citation>
    <scope>NUCLEOTIDE SEQUENCE [LARGE SCALE GENOMIC DNA]</scope>
    <source>
        <strain evidence="11 12">DH-20</strain>
    </source>
</reference>
<dbReference type="RefSeq" id="WP_405277980.1">
    <property type="nucleotide sequence ID" value="NZ_CP144380.1"/>
</dbReference>
<dbReference type="InterPro" id="IPR025713">
    <property type="entry name" value="MotB-like_N_dom"/>
</dbReference>
<evidence type="ECO:0000256" key="1">
    <source>
        <dbReference type="ARBA" id="ARBA00004162"/>
    </source>
</evidence>
<gene>
    <name evidence="11" type="ORF">WI372_02695</name>
</gene>
<feature type="domain" description="OmpA-like" evidence="10">
    <location>
        <begin position="140"/>
        <end position="260"/>
    </location>
</feature>
<evidence type="ECO:0000256" key="4">
    <source>
        <dbReference type="ARBA" id="ARBA00022692"/>
    </source>
</evidence>
<evidence type="ECO:0000256" key="5">
    <source>
        <dbReference type="ARBA" id="ARBA00022989"/>
    </source>
</evidence>
<keyword evidence="4 9" id="KW-0812">Transmembrane</keyword>
<accession>A0ABU9E573</accession>
<feature type="region of interest" description="Disordered" evidence="8">
    <location>
        <begin position="1"/>
        <end position="20"/>
    </location>
</feature>
<proteinExistence type="inferred from homology"/>
<keyword evidence="11" id="KW-0969">Cilium</keyword>
<dbReference type="PANTHER" id="PTHR30329:SF21">
    <property type="entry name" value="LIPOPROTEIN YIAD-RELATED"/>
    <property type="match status" value="1"/>
</dbReference>
<evidence type="ECO:0000256" key="2">
    <source>
        <dbReference type="ARBA" id="ARBA00008914"/>
    </source>
</evidence>
<evidence type="ECO:0000256" key="3">
    <source>
        <dbReference type="ARBA" id="ARBA00022475"/>
    </source>
</evidence>
<dbReference type="EMBL" id="JBBHLI010000001">
    <property type="protein sequence ID" value="MEK9499889.1"/>
    <property type="molecule type" value="Genomic_DNA"/>
</dbReference>
<dbReference type="Gene3D" id="3.30.1330.60">
    <property type="entry name" value="OmpA-like domain"/>
    <property type="match status" value="1"/>
</dbReference>
<keyword evidence="11" id="KW-0282">Flagellum</keyword>
<sequence>MSEETEAVLPPPPDDDDDRPKELVEEGAPLWTTTFGDLMSLLLTFFILLYSMSEIKQDKFLQASQSLREAIGGTAEDVPEDPMALVDEELDPEMYLESMDAGEVMIESVAAAYMEVIARRLEKFIEENDLQNEFSVEREEDGVYLRMQSSALFASGSGVLEEKAVRMLGLLSEITSSIDVGAVVSGHADNQPISTAQFASNWELSAARAAGVARHLVESGQAPDMVRVESFGEYKPVTTNDTPEGRAQNRRVDVFFSKIDILDAVRRWAAEGEDVPELRDQEEDGD</sequence>
<feature type="transmembrane region" description="Helical" evidence="9">
    <location>
        <begin position="30"/>
        <end position="50"/>
    </location>
</feature>
<comment type="subcellular location">
    <subcellularLocation>
        <location evidence="1">Cell membrane</location>
        <topology evidence="1">Single-pass membrane protein</topology>
    </subcellularLocation>
</comment>
<dbReference type="InterPro" id="IPR050330">
    <property type="entry name" value="Bact_OuterMem_StrucFunc"/>
</dbReference>
<comment type="similarity">
    <text evidence="2">Belongs to the MotB family.</text>
</comment>
<dbReference type="Pfam" id="PF13677">
    <property type="entry name" value="MotB_plug"/>
    <property type="match status" value="1"/>
</dbReference>
<evidence type="ECO:0000256" key="9">
    <source>
        <dbReference type="SAM" id="Phobius"/>
    </source>
</evidence>
<comment type="caution">
    <text evidence="11">The sequence shown here is derived from an EMBL/GenBank/DDBJ whole genome shotgun (WGS) entry which is preliminary data.</text>
</comment>